<keyword evidence="2" id="KW-1185">Reference proteome</keyword>
<comment type="caution">
    <text evidence="1">The sequence shown here is derived from an EMBL/GenBank/DDBJ whole genome shotgun (WGS) entry which is preliminary data.</text>
</comment>
<evidence type="ECO:0000313" key="1">
    <source>
        <dbReference type="EMBL" id="MEQ2212085.1"/>
    </source>
</evidence>
<protein>
    <submittedName>
        <fullName evidence="1">Uncharacterized protein</fullName>
    </submittedName>
</protein>
<gene>
    <name evidence="1" type="ORF">XENOCAPTIV_024918</name>
</gene>
<reference evidence="1 2" key="1">
    <citation type="submission" date="2021-06" db="EMBL/GenBank/DDBJ databases">
        <authorList>
            <person name="Palmer J.M."/>
        </authorList>
    </citation>
    <scope>NUCLEOTIDE SEQUENCE [LARGE SCALE GENOMIC DNA]</scope>
    <source>
        <strain evidence="1 2">XC_2019</strain>
        <tissue evidence="1">Muscle</tissue>
    </source>
</reference>
<dbReference type="Proteomes" id="UP001434883">
    <property type="component" value="Unassembled WGS sequence"/>
</dbReference>
<sequence length="166" mass="18914">MTWENLTSSIQEAVHQFCYTTKHSKTALPCTHRIRRKATTALKIVITKVKFSLFKSSVVREEMGPDQQEITLLNPIGKVGVGKEALFLFHLRFRRSIAASILARKQWTESLPFMDMIRGSREFVCPVHMWFVDLGRAHTCVPQGILGDGAGVVDTWIFFKIYLITS</sequence>
<name>A0ABV0RUY8_9TELE</name>
<accession>A0ABV0RUY8</accession>
<organism evidence="1 2">
    <name type="scientific">Xenoophorus captivus</name>
    <dbReference type="NCBI Taxonomy" id="1517983"/>
    <lineage>
        <taxon>Eukaryota</taxon>
        <taxon>Metazoa</taxon>
        <taxon>Chordata</taxon>
        <taxon>Craniata</taxon>
        <taxon>Vertebrata</taxon>
        <taxon>Euteleostomi</taxon>
        <taxon>Actinopterygii</taxon>
        <taxon>Neopterygii</taxon>
        <taxon>Teleostei</taxon>
        <taxon>Neoteleostei</taxon>
        <taxon>Acanthomorphata</taxon>
        <taxon>Ovalentaria</taxon>
        <taxon>Atherinomorphae</taxon>
        <taxon>Cyprinodontiformes</taxon>
        <taxon>Goodeidae</taxon>
        <taxon>Xenoophorus</taxon>
    </lineage>
</organism>
<evidence type="ECO:0000313" key="2">
    <source>
        <dbReference type="Proteomes" id="UP001434883"/>
    </source>
</evidence>
<dbReference type="EMBL" id="JAHRIN010059407">
    <property type="protein sequence ID" value="MEQ2212085.1"/>
    <property type="molecule type" value="Genomic_DNA"/>
</dbReference>
<proteinExistence type="predicted"/>